<dbReference type="Proteomes" id="UP000058925">
    <property type="component" value="Chromosome"/>
</dbReference>
<dbReference type="GO" id="GO:0016779">
    <property type="term" value="F:nucleotidyltransferase activity"/>
    <property type="evidence" value="ECO:0007669"/>
    <property type="project" value="UniProtKB-KW"/>
</dbReference>
<evidence type="ECO:0000313" key="2">
    <source>
        <dbReference type="EMBL" id="ALI36708.1"/>
    </source>
</evidence>
<evidence type="ECO:0000259" key="1">
    <source>
        <dbReference type="Pfam" id="PF00483"/>
    </source>
</evidence>
<proteinExistence type="predicted"/>
<gene>
    <name evidence="2" type="primary">hddC_2</name>
    <name evidence="2" type="ORF">NMY3_02517</name>
</gene>
<reference evidence="3" key="1">
    <citation type="submission" date="2015-10" db="EMBL/GenBank/DDBJ databases">
        <title>Niche specialization of a soil ammonia-oxidizing archaeon, Candidatus Nitrosocosmicus oleophilus.</title>
        <authorList>
            <person name="Jung M.-Y."/>
            <person name="Rhee S.-K."/>
        </authorList>
    </citation>
    <scope>NUCLEOTIDE SEQUENCE [LARGE SCALE GENOMIC DNA]</scope>
    <source>
        <strain evidence="3">MY3</strain>
    </source>
</reference>
<dbReference type="InterPro" id="IPR029044">
    <property type="entry name" value="Nucleotide-diphossugar_trans"/>
</dbReference>
<evidence type="ECO:0000313" key="3">
    <source>
        <dbReference type="Proteomes" id="UP000058925"/>
    </source>
</evidence>
<dbReference type="Gene3D" id="3.90.550.10">
    <property type="entry name" value="Spore Coat Polysaccharide Biosynthesis Protein SpsA, Chain A"/>
    <property type="match status" value="1"/>
</dbReference>
<dbReference type="Pfam" id="PF00483">
    <property type="entry name" value="NTP_transferase"/>
    <property type="match status" value="1"/>
</dbReference>
<dbReference type="SUPFAM" id="SSF53448">
    <property type="entry name" value="Nucleotide-diphospho-sugar transferases"/>
    <property type="match status" value="1"/>
</dbReference>
<dbReference type="EMBL" id="CP012850">
    <property type="protein sequence ID" value="ALI36708.1"/>
    <property type="molecule type" value="Genomic_DNA"/>
</dbReference>
<dbReference type="CDD" id="cd04181">
    <property type="entry name" value="NTP_transferase"/>
    <property type="match status" value="1"/>
</dbReference>
<dbReference type="InterPro" id="IPR050486">
    <property type="entry name" value="Mannose-1P_guanyltransferase"/>
</dbReference>
<dbReference type="InterPro" id="IPR005835">
    <property type="entry name" value="NTP_transferase_dom"/>
</dbReference>
<accession>A0A654LZ32</accession>
<name>A0A654LZ32_9ARCH</name>
<keyword evidence="3" id="KW-1185">Reference proteome</keyword>
<keyword evidence="2" id="KW-0548">Nucleotidyltransferase</keyword>
<protein>
    <submittedName>
        <fullName evidence="2">D-glycero-alpha-D-manno-heptose 1-phosphate guanylyltransferase</fullName>
        <ecNumber evidence="2">2.7.7.71</ecNumber>
    </submittedName>
</protein>
<feature type="domain" description="Nucleotidyl transferase" evidence="1">
    <location>
        <begin position="18"/>
        <end position="246"/>
    </location>
</feature>
<organism evidence="2 3">
    <name type="scientific">Candidatus Nitrosocosmicus oleophilus</name>
    <dbReference type="NCBI Taxonomy" id="1353260"/>
    <lineage>
        <taxon>Archaea</taxon>
        <taxon>Nitrososphaerota</taxon>
        <taxon>Nitrososphaeria</taxon>
        <taxon>Nitrososphaerales</taxon>
        <taxon>Nitrososphaeraceae</taxon>
        <taxon>Candidatus Nitrosocosmicus</taxon>
    </lineage>
</organism>
<dbReference type="EC" id="2.7.7.71" evidence="2"/>
<dbReference type="PANTHER" id="PTHR22572">
    <property type="entry name" value="SUGAR-1-PHOSPHATE GUANYL TRANSFERASE"/>
    <property type="match status" value="1"/>
</dbReference>
<dbReference type="KEGG" id="taa:NMY3_02517"/>
<dbReference type="AlphaFoldDB" id="A0A654LZ32"/>
<keyword evidence="2" id="KW-0808">Transferase</keyword>
<sequence>MSTTNILNNDQLFLFSVKAVILAGGLGTRLQPYTFFIPKPMLPLGNKPLLEYLVEWLIKSKKINEVIICVSYLHRSIEDYFEDGTRFGINIKYSRSDRPLATAGQLKTAATHLKEPFVCLYGDSVYEFPLDKMIENHFKDKAFISMALSRYKTNLKYGFIELSGHENLLVSEWKEKPEISGLINIGCYVFEPEFLDLIPVSTSFGMDEAVRESIKSKKKVKSFIVEEGSFMDIGDKKSYLEAYKLYVKKLGKI</sequence>